<keyword evidence="2" id="KW-1185">Reference proteome</keyword>
<protein>
    <submittedName>
        <fullName evidence="1">Uncharacterized protein</fullName>
    </submittedName>
</protein>
<evidence type="ECO:0000313" key="1">
    <source>
        <dbReference type="EMBL" id="KAK4013451.1"/>
    </source>
</evidence>
<gene>
    <name evidence="1" type="ORF">OUZ56_026006</name>
</gene>
<reference evidence="1 2" key="1">
    <citation type="journal article" date="2023" name="Nucleic Acids Res.">
        <title>The hologenome of Daphnia magna reveals possible DNA methylation and microbiome-mediated evolution of the host genome.</title>
        <authorList>
            <person name="Chaturvedi A."/>
            <person name="Li X."/>
            <person name="Dhandapani V."/>
            <person name="Marshall H."/>
            <person name="Kissane S."/>
            <person name="Cuenca-Cambronero M."/>
            <person name="Asole G."/>
            <person name="Calvet F."/>
            <person name="Ruiz-Romero M."/>
            <person name="Marangio P."/>
            <person name="Guigo R."/>
            <person name="Rago D."/>
            <person name="Mirbahai L."/>
            <person name="Eastwood N."/>
            <person name="Colbourne J.K."/>
            <person name="Zhou J."/>
            <person name="Mallon E."/>
            <person name="Orsini L."/>
        </authorList>
    </citation>
    <scope>NUCLEOTIDE SEQUENCE [LARGE SCALE GENOMIC DNA]</scope>
    <source>
        <strain evidence="1">LRV0_1</strain>
    </source>
</reference>
<evidence type="ECO:0000313" key="2">
    <source>
        <dbReference type="Proteomes" id="UP001234178"/>
    </source>
</evidence>
<accession>A0ABQ9ZLC5</accession>
<dbReference type="Proteomes" id="UP001234178">
    <property type="component" value="Unassembled WGS sequence"/>
</dbReference>
<proteinExistence type="predicted"/>
<comment type="caution">
    <text evidence="1">The sequence shown here is derived from an EMBL/GenBank/DDBJ whole genome shotgun (WGS) entry which is preliminary data.</text>
</comment>
<organism evidence="1 2">
    <name type="scientific">Daphnia magna</name>
    <dbReference type="NCBI Taxonomy" id="35525"/>
    <lineage>
        <taxon>Eukaryota</taxon>
        <taxon>Metazoa</taxon>
        <taxon>Ecdysozoa</taxon>
        <taxon>Arthropoda</taxon>
        <taxon>Crustacea</taxon>
        <taxon>Branchiopoda</taxon>
        <taxon>Diplostraca</taxon>
        <taxon>Cladocera</taxon>
        <taxon>Anomopoda</taxon>
        <taxon>Daphniidae</taxon>
        <taxon>Daphnia</taxon>
    </lineage>
</organism>
<sequence>MRSNPLIGRMAASMQIDVFSTKSWRSTVPSGCAWDPFAIIKKGPSHFGVAGSFKSLHVSGEITEISAPVDYTNYKLDARPAFFCPEYLPYVDPADSDHVIPTLYAPVPVWVLSGPV</sequence>
<name>A0ABQ9ZLC5_9CRUS</name>
<dbReference type="EMBL" id="JAOYFB010000004">
    <property type="protein sequence ID" value="KAK4013451.1"/>
    <property type="molecule type" value="Genomic_DNA"/>
</dbReference>